<keyword evidence="3" id="KW-1185">Reference proteome</keyword>
<evidence type="ECO:0000256" key="1">
    <source>
        <dbReference type="SAM" id="SignalP"/>
    </source>
</evidence>
<dbReference type="GeneID" id="106661971"/>
<proteinExistence type="predicted"/>
<dbReference type="AlphaFoldDB" id="A0A8I6R9U6"/>
<dbReference type="KEGG" id="clec:106661971"/>
<dbReference type="OrthoDB" id="10463466at2759"/>
<dbReference type="EnsemblMetazoa" id="XM_014385756.2">
    <property type="protein sequence ID" value="XP_014241242.1"/>
    <property type="gene ID" value="LOC106661971"/>
</dbReference>
<sequence length="221" mass="25116">MGNYVWILVLLSFTAYAGGNVVEEALEYVRTFAEEIRSGIKQITDAGNDSKTTIINHHDNYKSQLQEYTHNYVLQAKIKAGSAKCENRVAVFNDLDEVVLMIGDRWDRCVQLTTKIENLVYYLRNTSNVFREMETTVCDAIQDVSRCHGNFLQKWACVSSELRKNSGRFEDEGKKFLLILGGVNSYMEGIVQLFVSCFMNVKLDVKTLADQVLLSRCNIGL</sequence>
<reference evidence="2" key="1">
    <citation type="submission" date="2022-01" db="UniProtKB">
        <authorList>
            <consortium name="EnsemblMetazoa"/>
        </authorList>
    </citation>
    <scope>IDENTIFICATION</scope>
</reference>
<evidence type="ECO:0000313" key="3">
    <source>
        <dbReference type="Proteomes" id="UP000494040"/>
    </source>
</evidence>
<evidence type="ECO:0000313" key="2">
    <source>
        <dbReference type="EnsemblMetazoa" id="XP_014241242.1"/>
    </source>
</evidence>
<name>A0A8I6R9U6_CIMLE</name>
<organism evidence="2 3">
    <name type="scientific">Cimex lectularius</name>
    <name type="common">Bed bug</name>
    <name type="synonym">Acanthia lectularia</name>
    <dbReference type="NCBI Taxonomy" id="79782"/>
    <lineage>
        <taxon>Eukaryota</taxon>
        <taxon>Metazoa</taxon>
        <taxon>Ecdysozoa</taxon>
        <taxon>Arthropoda</taxon>
        <taxon>Hexapoda</taxon>
        <taxon>Insecta</taxon>
        <taxon>Pterygota</taxon>
        <taxon>Neoptera</taxon>
        <taxon>Paraneoptera</taxon>
        <taxon>Hemiptera</taxon>
        <taxon>Heteroptera</taxon>
        <taxon>Panheteroptera</taxon>
        <taxon>Cimicomorpha</taxon>
        <taxon>Cimicidae</taxon>
        <taxon>Cimex</taxon>
    </lineage>
</organism>
<dbReference type="RefSeq" id="XP_014241242.1">
    <property type="nucleotide sequence ID" value="XM_014385756.2"/>
</dbReference>
<feature type="chain" id="PRO_5035324148" evidence="1">
    <location>
        <begin position="20"/>
        <end position="221"/>
    </location>
</feature>
<protein>
    <submittedName>
        <fullName evidence="2">Uncharacterized protein</fullName>
    </submittedName>
</protein>
<feature type="signal peptide" evidence="1">
    <location>
        <begin position="1"/>
        <end position="19"/>
    </location>
</feature>
<dbReference type="Proteomes" id="UP000494040">
    <property type="component" value="Unassembled WGS sequence"/>
</dbReference>
<keyword evidence="1" id="KW-0732">Signal</keyword>
<accession>A0A8I6R9U6</accession>